<keyword evidence="1" id="KW-0378">Hydrolase</keyword>
<dbReference type="HOGENOM" id="CLU_012358_2_3_1"/>
<dbReference type="InterPro" id="IPR006680">
    <property type="entry name" value="Amidohydro-rel"/>
</dbReference>
<dbReference type="SUPFAM" id="SSF51338">
    <property type="entry name" value="Composite domain of metallo-dependent hydrolases"/>
    <property type="match status" value="1"/>
</dbReference>
<protein>
    <recommendedName>
        <fullName evidence="2">Amidohydrolase-related domain-containing protein</fullName>
    </recommendedName>
</protein>
<dbReference type="Proteomes" id="UP000016930">
    <property type="component" value="Unassembled WGS sequence"/>
</dbReference>
<dbReference type="Gene3D" id="3.20.20.140">
    <property type="entry name" value="Metal-dependent hydrolases"/>
    <property type="match status" value="1"/>
</dbReference>
<evidence type="ECO:0000256" key="1">
    <source>
        <dbReference type="ARBA" id="ARBA00022801"/>
    </source>
</evidence>
<reference evidence="3 4" key="1">
    <citation type="journal article" date="2012" name="Proc. Natl. Acad. Sci. U.S.A.">
        <title>Comparative genomics of Ceriporiopsis subvermispora and Phanerochaete chrysosporium provide insight into selective ligninolysis.</title>
        <authorList>
            <person name="Fernandez-Fueyo E."/>
            <person name="Ruiz-Duenas F.J."/>
            <person name="Ferreira P."/>
            <person name="Floudas D."/>
            <person name="Hibbett D.S."/>
            <person name="Canessa P."/>
            <person name="Larrondo L.F."/>
            <person name="James T.Y."/>
            <person name="Seelenfreund D."/>
            <person name="Lobos S."/>
            <person name="Polanco R."/>
            <person name="Tello M."/>
            <person name="Honda Y."/>
            <person name="Watanabe T."/>
            <person name="Watanabe T."/>
            <person name="Ryu J.S."/>
            <person name="Kubicek C.P."/>
            <person name="Schmoll M."/>
            <person name="Gaskell J."/>
            <person name="Hammel K.E."/>
            <person name="St John F.J."/>
            <person name="Vanden Wymelenberg A."/>
            <person name="Sabat G."/>
            <person name="Splinter BonDurant S."/>
            <person name="Syed K."/>
            <person name="Yadav J.S."/>
            <person name="Doddapaneni H."/>
            <person name="Subramanian V."/>
            <person name="Lavin J.L."/>
            <person name="Oguiza J.A."/>
            <person name="Perez G."/>
            <person name="Pisabarro A.G."/>
            <person name="Ramirez L."/>
            <person name="Santoyo F."/>
            <person name="Master E."/>
            <person name="Coutinho P.M."/>
            <person name="Henrissat B."/>
            <person name="Lombard V."/>
            <person name="Magnuson J.K."/>
            <person name="Kuees U."/>
            <person name="Hori C."/>
            <person name="Igarashi K."/>
            <person name="Samejima M."/>
            <person name="Held B.W."/>
            <person name="Barry K.W."/>
            <person name="LaButti K.M."/>
            <person name="Lapidus A."/>
            <person name="Lindquist E.A."/>
            <person name="Lucas S.M."/>
            <person name="Riley R."/>
            <person name="Salamov A.A."/>
            <person name="Hoffmeister D."/>
            <person name="Schwenk D."/>
            <person name="Hadar Y."/>
            <person name="Yarden O."/>
            <person name="de Vries R.P."/>
            <person name="Wiebenga A."/>
            <person name="Stenlid J."/>
            <person name="Eastwood D."/>
            <person name="Grigoriev I.V."/>
            <person name="Berka R.M."/>
            <person name="Blanchette R.A."/>
            <person name="Kersten P."/>
            <person name="Martinez A.T."/>
            <person name="Vicuna R."/>
            <person name="Cullen D."/>
        </authorList>
    </citation>
    <scope>NUCLEOTIDE SEQUENCE [LARGE SCALE GENOMIC DNA]</scope>
    <source>
        <strain evidence="3 4">B</strain>
    </source>
</reference>
<organism evidence="3 4">
    <name type="scientific">Ceriporiopsis subvermispora (strain B)</name>
    <name type="common">White-rot fungus</name>
    <name type="synonym">Gelatoporia subvermispora</name>
    <dbReference type="NCBI Taxonomy" id="914234"/>
    <lineage>
        <taxon>Eukaryota</taxon>
        <taxon>Fungi</taxon>
        <taxon>Dikarya</taxon>
        <taxon>Basidiomycota</taxon>
        <taxon>Agaricomycotina</taxon>
        <taxon>Agaricomycetes</taxon>
        <taxon>Polyporales</taxon>
        <taxon>Gelatoporiaceae</taxon>
        <taxon>Gelatoporia</taxon>
    </lineage>
</organism>
<sequence length="478" mass="52420">MAYLLKGGIIATFTSENKAVSYKADVLVEGSTITKIAAKIDATPGVEVLDCTDKWITPGMVDTHRHTFMTVLRGSQCDWLLTEYLVKMSWSIQGAVTPDEVRIGQLAGCLDALHAGVTTLLDHFHAALTPAHAEAALSATRASGARVIWCPARQSQPTRLFPNIEYGKEEEAHEWQMRMLKEWGKDGGKLTADGRVTFGWAYDLVGAGPIEVHQEALKEARQAGVAIITAHVVQGPRILVWRDARLLGPDVVFSHCTELADHPAPDDEMWAAMKDSGSAIAATPEDELGMAHGNPVAFDAVRRGVKCGLGIDATSINSGDIFTQMRMTLQWTRARGHEQVHLSGQTAPKYNEWNSADAFRLGTLGGAEAVNLQHLIGTVEVGKKADLVVFDTSSVNLAGIVDPFQGVVFHATGEDVELVMVDGEIVKRNGKLTKANWTEVARELRQRAQHIRERFPDEMLQEIWSKYYEQHPGGPQFR</sequence>
<evidence type="ECO:0000259" key="2">
    <source>
        <dbReference type="Pfam" id="PF01979"/>
    </source>
</evidence>
<evidence type="ECO:0000313" key="4">
    <source>
        <dbReference type="Proteomes" id="UP000016930"/>
    </source>
</evidence>
<dbReference type="SUPFAM" id="SSF51556">
    <property type="entry name" value="Metallo-dependent hydrolases"/>
    <property type="match status" value="1"/>
</dbReference>
<dbReference type="InterPro" id="IPR011059">
    <property type="entry name" value="Metal-dep_hydrolase_composite"/>
</dbReference>
<gene>
    <name evidence="3" type="ORF">CERSUDRAFT_91268</name>
</gene>
<name>M2R7Z2_CERS8</name>
<accession>M2R7Z2</accession>
<keyword evidence="4" id="KW-1185">Reference proteome</keyword>
<dbReference type="PANTHER" id="PTHR43794">
    <property type="entry name" value="AMINOHYDROLASE SSNA-RELATED"/>
    <property type="match status" value="1"/>
</dbReference>
<dbReference type="EMBL" id="KB445792">
    <property type="protein sequence ID" value="EMD40540.1"/>
    <property type="molecule type" value="Genomic_DNA"/>
</dbReference>
<proteinExistence type="predicted"/>
<dbReference type="GO" id="GO:0016810">
    <property type="term" value="F:hydrolase activity, acting on carbon-nitrogen (but not peptide) bonds"/>
    <property type="evidence" value="ECO:0007669"/>
    <property type="project" value="InterPro"/>
</dbReference>
<dbReference type="InterPro" id="IPR032466">
    <property type="entry name" value="Metal_Hydrolase"/>
</dbReference>
<dbReference type="STRING" id="914234.M2R7Z2"/>
<dbReference type="InterPro" id="IPR050287">
    <property type="entry name" value="MTA/SAH_deaminase"/>
</dbReference>
<dbReference type="AlphaFoldDB" id="M2R7Z2"/>
<dbReference type="PANTHER" id="PTHR43794:SF11">
    <property type="entry name" value="AMIDOHYDROLASE-RELATED DOMAIN-CONTAINING PROTEIN"/>
    <property type="match status" value="1"/>
</dbReference>
<dbReference type="OrthoDB" id="194468at2759"/>
<evidence type="ECO:0000313" key="3">
    <source>
        <dbReference type="EMBL" id="EMD40540.1"/>
    </source>
</evidence>
<dbReference type="Pfam" id="PF01979">
    <property type="entry name" value="Amidohydro_1"/>
    <property type="match status" value="1"/>
</dbReference>
<feature type="domain" description="Amidohydrolase-related" evidence="2">
    <location>
        <begin position="55"/>
        <end position="426"/>
    </location>
</feature>
<dbReference type="Gene3D" id="2.30.40.10">
    <property type="entry name" value="Urease, subunit C, domain 1"/>
    <property type="match status" value="1"/>
</dbReference>